<proteinExistence type="predicted"/>
<evidence type="ECO:0000313" key="2">
    <source>
        <dbReference type="EMBL" id="MCZ2720493.1"/>
    </source>
</evidence>
<protein>
    <submittedName>
        <fullName evidence="2">DUF3592 domain-containing protein</fullName>
    </submittedName>
</protein>
<keyword evidence="1" id="KW-1133">Transmembrane helix</keyword>
<keyword evidence="3" id="KW-1185">Reference proteome</keyword>
<comment type="caution">
    <text evidence="2">The sequence shown here is derived from an EMBL/GenBank/DDBJ whole genome shotgun (WGS) entry which is preliminary data.</text>
</comment>
<dbReference type="Proteomes" id="UP001149719">
    <property type="component" value="Unassembled WGS sequence"/>
</dbReference>
<dbReference type="RefSeq" id="WP_269122439.1">
    <property type="nucleotide sequence ID" value="NZ_JAPUBN010000007.1"/>
</dbReference>
<accession>A0ABT4JQ57</accession>
<reference evidence="2" key="1">
    <citation type="submission" date="2022-12" db="EMBL/GenBank/DDBJ databases">
        <title>Marinomonas 15G1-11 sp. nov, isolated from marine algae.</title>
        <authorList>
            <person name="Butt M."/>
            <person name="Choi D.G."/>
            <person name="Kim J.M."/>
            <person name="Lee J.K."/>
            <person name="Baek J.H."/>
            <person name="Jeon C.O."/>
        </authorList>
    </citation>
    <scope>NUCLEOTIDE SEQUENCE</scope>
    <source>
        <strain evidence="2">15G1-11</strain>
    </source>
</reference>
<feature type="transmembrane region" description="Helical" evidence="1">
    <location>
        <begin position="20"/>
        <end position="37"/>
    </location>
</feature>
<gene>
    <name evidence="2" type="ORF">O1D97_02235</name>
</gene>
<sequence length="163" mass="18458">MIDYVQSMWMLASDGDKQGVLFFVVIYAFVICLYSSIQQILIRSWPTTKGHLLTASIKQRSTPELIDTNQEYKVNSLYVYQVSDKVYQGKRVSPWLIIASHNAKFLLKAQLKSIQNNEDGTVNVFFNPKKPQKSYLVQPGGLGIAITLAMAILPIVFYSLAYL</sequence>
<dbReference type="EMBL" id="JAPUBN010000007">
    <property type="protein sequence ID" value="MCZ2720493.1"/>
    <property type="molecule type" value="Genomic_DNA"/>
</dbReference>
<organism evidence="2 3">
    <name type="scientific">Marinomonas phaeophyticola</name>
    <dbReference type="NCBI Taxonomy" id="3004091"/>
    <lineage>
        <taxon>Bacteria</taxon>
        <taxon>Pseudomonadati</taxon>
        <taxon>Pseudomonadota</taxon>
        <taxon>Gammaproteobacteria</taxon>
        <taxon>Oceanospirillales</taxon>
        <taxon>Oceanospirillaceae</taxon>
        <taxon>Marinomonas</taxon>
    </lineage>
</organism>
<evidence type="ECO:0000313" key="3">
    <source>
        <dbReference type="Proteomes" id="UP001149719"/>
    </source>
</evidence>
<feature type="transmembrane region" description="Helical" evidence="1">
    <location>
        <begin position="140"/>
        <end position="161"/>
    </location>
</feature>
<keyword evidence="1" id="KW-0812">Transmembrane</keyword>
<evidence type="ECO:0000256" key="1">
    <source>
        <dbReference type="SAM" id="Phobius"/>
    </source>
</evidence>
<name>A0ABT4JQ57_9GAMM</name>
<keyword evidence="1" id="KW-0472">Membrane</keyword>